<feature type="transmembrane region" description="Helical" evidence="1">
    <location>
        <begin position="204"/>
        <end position="225"/>
    </location>
</feature>
<keyword evidence="1" id="KW-1133">Transmembrane helix</keyword>
<feature type="transmembrane region" description="Helical" evidence="1">
    <location>
        <begin position="245"/>
        <end position="267"/>
    </location>
</feature>
<evidence type="ECO:0000256" key="1">
    <source>
        <dbReference type="SAM" id="Phobius"/>
    </source>
</evidence>
<evidence type="ECO:0000313" key="3">
    <source>
        <dbReference type="Proteomes" id="UP001501521"/>
    </source>
</evidence>
<dbReference type="EMBL" id="BAABLV010000020">
    <property type="protein sequence ID" value="GAA4897728.1"/>
    <property type="molecule type" value="Genomic_DNA"/>
</dbReference>
<evidence type="ECO:0000313" key="2">
    <source>
        <dbReference type="EMBL" id="GAA4897728.1"/>
    </source>
</evidence>
<feature type="transmembrane region" description="Helical" evidence="1">
    <location>
        <begin position="309"/>
        <end position="329"/>
    </location>
</feature>
<proteinExistence type="predicted"/>
<dbReference type="Proteomes" id="UP001501521">
    <property type="component" value="Unassembled WGS sequence"/>
</dbReference>
<evidence type="ECO:0008006" key="4">
    <source>
        <dbReference type="Google" id="ProtNLM"/>
    </source>
</evidence>
<feature type="transmembrane region" description="Helical" evidence="1">
    <location>
        <begin position="85"/>
        <end position="106"/>
    </location>
</feature>
<sequence>MVEGFQHRTVAVDVDQAPAPQPRQWPWPWYLPAVLGPLAVLLGGWLLLSGLGAVAWLTSPDAELTPALRIAAEVLVLAHGAPVEIAGQAVSIAPLGLTLLLLFLALPLASHAARQAAAHGAQADDTGELWVDGERLVAKVAGTFTLTYAAAVVILAAALGAGSWRAVVGGLVVGGVAGFWGAARGIGYAPRETWPAWLRSVPKAMGAATLTVLAGGAVVSALAVVDGWDRVTGIADALDGGTSGLILLIVLHLLYLPNVVLAGASWLLGAGLTLGDGSVVTMTITDVGLLPAIPVFGAVPPSGTAPSSYLWWLAVGVLAGAAAALVVGFARPRARFDETALVGGLSGVAAGVLIATFCSMAAGALGDDRLSHIGARMPELLVFAPTILGISGVAAGLALGLLRRRGRAEMVDQDTVDATPGEPTA</sequence>
<protein>
    <recommendedName>
        <fullName evidence="4">Integral membrane protein</fullName>
    </recommendedName>
</protein>
<gene>
    <name evidence="2" type="ORF">GCM10025789_14630</name>
</gene>
<name>A0ABP9FA55_9ACTN</name>
<dbReference type="Pfam" id="PF19877">
    <property type="entry name" value="DUF6350"/>
    <property type="match status" value="1"/>
</dbReference>
<accession>A0ABP9FA55</accession>
<feature type="transmembrane region" description="Helical" evidence="1">
    <location>
        <begin position="341"/>
        <end position="362"/>
    </location>
</feature>
<feature type="transmembrane region" description="Helical" evidence="1">
    <location>
        <begin position="164"/>
        <end position="183"/>
    </location>
</feature>
<feature type="transmembrane region" description="Helical" evidence="1">
    <location>
        <begin position="279"/>
        <end position="297"/>
    </location>
</feature>
<keyword evidence="1" id="KW-0812">Transmembrane</keyword>
<comment type="caution">
    <text evidence="2">The sequence shown here is derived from an EMBL/GenBank/DDBJ whole genome shotgun (WGS) entry which is preliminary data.</text>
</comment>
<feature type="transmembrane region" description="Helical" evidence="1">
    <location>
        <begin position="382"/>
        <end position="402"/>
    </location>
</feature>
<keyword evidence="3" id="KW-1185">Reference proteome</keyword>
<reference evidence="3" key="1">
    <citation type="journal article" date="2019" name="Int. J. Syst. Evol. Microbiol.">
        <title>The Global Catalogue of Microorganisms (GCM) 10K type strain sequencing project: providing services to taxonomists for standard genome sequencing and annotation.</title>
        <authorList>
            <consortium name="The Broad Institute Genomics Platform"/>
            <consortium name="The Broad Institute Genome Sequencing Center for Infectious Disease"/>
            <person name="Wu L."/>
            <person name="Ma J."/>
        </authorList>
    </citation>
    <scope>NUCLEOTIDE SEQUENCE [LARGE SCALE GENOMIC DNA]</scope>
    <source>
        <strain evidence="3">JCM 19125</strain>
    </source>
</reference>
<organism evidence="2 3">
    <name type="scientific">Tessaracoccus lubricantis</name>
    <dbReference type="NCBI Taxonomy" id="545543"/>
    <lineage>
        <taxon>Bacteria</taxon>
        <taxon>Bacillati</taxon>
        <taxon>Actinomycetota</taxon>
        <taxon>Actinomycetes</taxon>
        <taxon>Propionibacteriales</taxon>
        <taxon>Propionibacteriaceae</taxon>
        <taxon>Tessaracoccus</taxon>
    </lineage>
</organism>
<feature type="transmembrane region" description="Helical" evidence="1">
    <location>
        <begin position="136"/>
        <end position="158"/>
    </location>
</feature>
<dbReference type="InterPro" id="IPR045931">
    <property type="entry name" value="DUF6350"/>
</dbReference>
<keyword evidence="1" id="KW-0472">Membrane</keyword>
<feature type="transmembrane region" description="Helical" evidence="1">
    <location>
        <begin position="29"/>
        <end position="57"/>
    </location>
</feature>